<dbReference type="FunFam" id="1.20.1160.11:FF:000003">
    <property type="entry name" value="Paired amphipathic helix SIN3-like protein"/>
    <property type="match status" value="1"/>
</dbReference>
<dbReference type="FunFam" id="1.20.1160.11:FF:000001">
    <property type="entry name" value="Paired amphipathic helix protein Sin3"/>
    <property type="match status" value="1"/>
</dbReference>
<dbReference type="SMART" id="SM00761">
    <property type="entry name" value="HDAC_interact"/>
    <property type="match status" value="1"/>
</dbReference>
<feature type="compositionally biased region" description="Polar residues" evidence="8">
    <location>
        <begin position="1298"/>
        <end position="1308"/>
    </location>
</feature>
<keyword evidence="3" id="KW-0677">Repeat</keyword>
<feature type="compositionally biased region" description="Polar residues" evidence="8">
    <location>
        <begin position="1127"/>
        <end position="1152"/>
    </location>
</feature>
<dbReference type="InterPro" id="IPR036600">
    <property type="entry name" value="PAH_sf"/>
</dbReference>
<dbReference type="SUPFAM" id="SSF47762">
    <property type="entry name" value="PAH2 domain"/>
    <property type="match status" value="3"/>
</dbReference>
<dbReference type="InterPro" id="IPR013194">
    <property type="entry name" value="HDAC_interact_dom"/>
</dbReference>
<keyword evidence="2" id="KW-0678">Repressor</keyword>
<keyword evidence="6 7" id="KW-0539">Nucleus</keyword>
<evidence type="ECO:0000256" key="8">
    <source>
        <dbReference type="SAM" id="MobiDB-lite"/>
    </source>
</evidence>
<feature type="compositionally biased region" description="Polar residues" evidence="8">
    <location>
        <begin position="450"/>
        <end position="460"/>
    </location>
</feature>
<name>A0AAV0AM01_PHAPC</name>
<dbReference type="Pfam" id="PF02671">
    <property type="entry name" value="PAH"/>
    <property type="match status" value="3"/>
</dbReference>
<evidence type="ECO:0000313" key="11">
    <source>
        <dbReference type="Proteomes" id="UP001153365"/>
    </source>
</evidence>
<keyword evidence="11" id="KW-1185">Reference proteome</keyword>
<feature type="region of interest" description="Disordered" evidence="8">
    <location>
        <begin position="1287"/>
        <end position="1322"/>
    </location>
</feature>
<dbReference type="Pfam" id="PF16879">
    <property type="entry name" value="Sin3a_C"/>
    <property type="match status" value="1"/>
</dbReference>
<feature type="domain" description="Histone deacetylase interacting" evidence="9">
    <location>
        <begin position="696"/>
        <end position="798"/>
    </location>
</feature>
<comment type="caution">
    <text evidence="10">The sequence shown here is derived from an EMBL/GenBank/DDBJ whole genome shotgun (WGS) entry which is preliminary data.</text>
</comment>
<feature type="compositionally biased region" description="Polar residues" evidence="8">
    <location>
        <begin position="1170"/>
        <end position="1186"/>
    </location>
</feature>
<dbReference type="InterPro" id="IPR003822">
    <property type="entry name" value="PAH"/>
</dbReference>
<dbReference type="InterPro" id="IPR031693">
    <property type="entry name" value="Sin3_C"/>
</dbReference>
<feature type="region of interest" description="Disordered" evidence="8">
    <location>
        <begin position="993"/>
        <end position="1186"/>
    </location>
</feature>
<evidence type="ECO:0000313" key="10">
    <source>
        <dbReference type="EMBL" id="CAH7669684.1"/>
    </source>
</evidence>
<evidence type="ECO:0000256" key="1">
    <source>
        <dbReference type="ARBA" id="ARBA00004123"/>
    </source>
</evidence>
<feature type="compositionally biased region" description="Polar residues" evidence="8">
    <location>
        <begin position="416"/>
        <end position="441"/>
    </location>
</feature>
<keyword evidence="5" id="KW-0804">Transcription</keyword>
<organism evidence="10 11">
    <name type="scientific">Phakopsora pachyrhizi</name>
    <name type="common">Asian soybean rust disease fungus</name>
    <dbReference type="NCBI Taxonomy" id="170000"/>
    <lineage>
        <taxon>Eukaryota</taxon>
        <taxon>Fungi</taxon>
        <taxon>Dikarya</taxon>
        <taxon>Basidiomycota</taxon>
        <taxon>Pucciniomycotina</taxon>
        <taxon>Pucciniomycetes</taxon>
        <taxon>Pucciniales</taxon>
        <taxon>Phakopsoraceae</taxon>
        <taxon>Phakopsora</taxon>
    </lineage>
</organism>
<protein>
    <recommendedName>
        <fullName evidence="9">Histone deacetylase interacting domain-containing protein</fullName>
    </recommendedName>
</protein>
<feature type="region of interest" description="Disordered" evidence="8">
    <location>
        <begin position="487"/>
        <end position="536"/>
    </location>
</feature>
<feature type="compositionally biased region" description="Basic residues" evidence="8">
    <location>
        <begin position="505"/>
        <end position="515"/>
    </location>
</feature>
<dbReference type="PANTHER" id="PTHR12346:SF0">
    <property type="entry name" value="SIN3A, ISOFORM G"/>
    <property type="match status" value="1"/>
</dbReference>
<dbReference type="InterPro" id="IPR039774">
    <property type="entry name" value="Sin3-like"/>
</dbReference>
<evidence type="ECO:0000256" key="6">
    <source>
        <dbReference type="ARBA" id="ARBA00023242"/>
    </source>
</evidence>
<feature type="compositionally biased region" description="Polar residues" evidence="8">
    <location>
        <begin position="386"/>
        <end position="396"/>
    </location>
</feature>
<feature type="region of interest" description="Disordered" evidence="8">
    <location>
        <begin position="367"/>
        <end position="465"/>
    </location>
</feature>
<accession>A0AAV0AM01</accession>
<feature type="compositionally biased region" description="Low complexity" evidence="8">
    <location>
        <begin position="406"/>
        <end position="415"/>
    </location>
</feature>
<evidence type="ECO:0000256" key="3">
    <source>
        <dbReference type="ARBA" id="ARBA00022737"/>
    </source>
</evidence>
<keyword evidence="4" id="KW-0805">Transcription regulation</keyword>
<feature type="compositionally biased region" description="Low complexity" evidence="8">
    <location>
        <begin position="1048"/>
        <end position="1057"/>
    </location>
</feature>
<evidence type="ECO:0000256" key="4">
    <source>
        <dbReference type="ARBA" id="ARBA00023015"/>
    </source>
</evidence>
<gene>
    <name evidence="10" type="ORF">PPACK8108_LOCUS4325</name>
</gene>
<dbReference type="Pfam" id="PF08295">
    <property type="entry name" value="Sin3_corepress"/>
    <property type="match status" value="1"/>
</dbReference>
<dbReference type="PANTHER" id="PTHR12346">
    <property type="entry name" value="SIN3B-RELATED"/>
    <property type="match status" value="1"/>
</dbReference>
<feature type="region of interest" description="Disordered" evidence="8">
    <location>
        <begin position="38"/>
        <end position="59"/>
    </location>
</feature>
<sequence length="1628" mass="180888">MANDSLVNNGLTKLSSASQARLSNSQASQVNSALTAGSSPLTISGTNPQPNHTSSSFTSAMASSSYRPLNVRDALSYLDQVKLQFQDSPGVYNKFLDIMKDFKTQVIDTPGVIDGVSSLFRGHPALIQGFNTFLPPGYRIDVSKGDTSGQAGPVAGYSLITVTHPMGVQTQKRVPLASGGEEIGSHVIPEGAVVSSTAHVRSSENARGNDNHNSSYKTIISHRTPSSTITVGQSSATDCPTSLNLAAKSMSISLDAMANHTRFAESSSGNTTNDASKPTVKPLEFNHAITYVNKIKNRYAGDPKTYQTFLDILQTYQRDARPIQEVYEQVNQLFRGAPDLLAEFMQFLPDNSGTGNQLPVASQSGLLGVPSVASGPSDQPEVAQSLPENRSGTPSSIKRGLRETQNSSASTSSNNDGKNPTHSHGTLASSSREDQVGSSQPPAKRRRHANANSENTNAGSSDHHVYSNASSALRNQLSISELGAVGASGADNRTVGSLSQANIAKGKKRNHRVPQRPRDTTAKSNSAMDLPPPGFAPPGFNTIGEAYFSAKTTNEALAGVKRKKQEPIQNFTNLAESDSKETTRARHSSKYLSAKGELMFFQHLKTYFEDQKTYIELLKIINLFTQDLIDLETLVYRVKPFLINCPELFMRFTEIVGWREGAMMPQMNGSVNSHLSKKKKVPNCFDTRPVLSELERLPESGPSYRKLPESDAPSACSGRDALCWEVLNDEWVCGPPGLTVEEQVFLPRQTNAFERALYQAEDERHEYDYHIEANVRTIALLEPINLRIQQMDPETRAEYRLKPGLGGQSKSVYQRIIKKIYGKEQGAEVIQALHDNPAVAVPIVLARLKQKDEEWKKALRDWNRVWREVDGKNYWKALDHQGISFKTIDKKMISNKNLVNEIDLIKREQQQRRKIAMNPSIIRFLPKYQLELDFKCFDVFYDILKVFIHFLDHVPRSTGLDDHHKDRIETTLKSILVAFFDIPTIELEKHLVPLPPDRKAQDGLNSNTGRNTDADGNETVCSEGDISDTPGGVTNVAGCDDRQEGSNAGRPTRGATAGRKRGGAKDSTNGTASSDLRKRAMKNASNGGLMTSERASARRSEANKAQANNVRRSYQGAEETGEAGDGVTTQVVSSHSRQSLADSKTKAQSSAYKISGEIEVSSVRDESPGLQETSPSVSQSKNKSFQTGAKAVNVDASNQGEKNYEAKNGLIKLSAPRIQVQSEESPKKFTHISCDEPECSKIKSPKHNFFTNNAFYCFFRLLHILYTRFNTLRLDFLKTDSINTNVQSKQQQQQQQQNSEISRNSISPPSGPGQMSKDNNFERQNGKQVNSYIKLLSVVQSFNSGSIDQSTFEDDCRNLFGTKGYLMITVDKLCQALVKVLAKLSNDEASKQIFNLFQENKNLEDKIEGGLNQTQRLSYRKSVETLTGGMDTKLYRIEWVPIIQAIRVQLIGGDDINPEDYDSVERAWSRYIESYSDMSIERTIGLDGIKVKEPFLKRNLKLVKGEEEERMSDGESVDKKLLEIKKQFISRSGLGIRVCMRSYRLFFSTNTFEYLIRIKKETNKLSIEGTNNMKVKKKRKKKAGEDKGEEDIEKVEETVEESNFMKGDEINFRKEKFERWLLSKHSHL</sequence>
<evidence type="ECO:0000259" key="9">
    <source>
        <dbReference type="SMART" id="SM00761"/>
    </source>
</evidence>
<comment type="subcellular location">
    <subcellularLocation>
        <location evidence="1 7">Nucleus</location>
    </subcellularLocation>
</comment>
<dbReference type="GO" id="GO:0000122">
    <property type="term" value="P:negative regulation of transcription by RNA polymerase II"/>
    <property type="evidence" value="ECO:0007669"/>
    <property type="project" value="TreeGrafter"/>
</dbReference>
<dbReference type="FunFam" id="1.20.1160.11:FF:000002">
    <property type="entry name" value="Paired amphipathic helix protein SIN3"/>
    <property type="match status" value="1"/>
</dbReference>
<evidence type="ECO:0000256" key="2">
    <source>
        <dbReference type="ARBA" id="ARBA00022491"/>
    </source>
</evidence>
<evidence type="ECO:0000256" key="7">
    <source>
        <dbReference type="PROSITE-ProRule" id="PRU00810"/>
    </source>
</evidence>
<dbReference type="GO" id="GO:0003714">
    <property type="term" value="F:transcription corepressor activity"/>
    <property type="evidence" value="ECO:0007669"/>
    <property type="project" value="InterPro"/>
</dbReference>
<dbReference type="GO" id="GO:0010628">
    <property type="term" value="P:positive regulation of gene expression"/>
    <property type="evidence" value="ECO:0007669"/>
    <property type="project" value="UniProtKB-ARBA"/>
</dbReference>
<dbReference type="PROSITE" id="PS51477">
    <property type="entry name" value="PAH"/>
    <property type="match status" value="2"/>
</dbReference>
<dbReference type="EMBL" id="CALTRL010000799">
    <property type="protein sequence ID" value="CAH7669684.1"/>
    <property type="molecule type" value="Genomic_DNA"/>
</dbReference>
<dbReference type="GO" id="GO:0033698">
    <property type="term" value="C:Rpd3L complex"/>
    <property type="evidence" value="ECO:0007669"/>
    <property type="project" value="UniProtKB-ARBA"/>
</dbReference>
<proteinExistence type="predicted"/>
<dbReference type="Gene3D" id="1.20.1160.11">
    <property type="entry name" value="Paired amphipathic helix"/>
    <property type="match status" value="3"/>
</dbReference>
<evidence type="ECO:0000256" key="5">
    <source>
        <dbReference type="ARBA" id="ARBA00023163"/>
    </source>
</evidence>
<dbReference type="Proteomes" id="UP001153365">
    <property type="component" value="Unassembled WGS sequence"/>
</dbReference>
<reference evidence="10" key="1">
    <citation type="submission" date="2022-06" db="EMBL/GenBank/DDBJ databases">
        <authorList>
            <consortium name="SYNGENTA / RWTH Aachen University"/>
        </authorList>
    </citation>
    <scope>NUCLEOTIDE SEQUENCE</scope>
</reference>
<feature type="compositionally biased region" description="Polar residues" evidence="8">
    <location>
        <begin position="38"/>
        <end position="52"/>
    </location>
</feature>
<feature type="compositionally biased region" description="Polar residues" evidence="8">
    <location>
        <begin position="1103"/>
        <end position="1112"/>
    </location>
</feature>